<evidence type="ECO:0000313" key="5">
    <source>
        <dbReference type="Proteomes" id="UP000647172"/>
    </source>
</evidence>
<dbReference type="Proteomes" id="UP000647172">
    <property type="component" value="Unassembled WGS sequence"/>
</dbReference>
<dbReference type="Pfam" id="PF01066">
    <property type="entry name" value="CDP-OH_P_transf"/>
    <property type="match status" value="1"/>
</dbReference>
<dbReference type="GO" id="GO:0016780">
    <property type="term" value="F:phosphotransferase activity, for other substituted phosphate groups"/>
    <property type="evidence" value="ECO:0007669"/>
    <property type="project" value="InterPro"/>
</dbReference>
<dbReference type="PROSITE" id="PS00379">
    <property type="entry name" value="CDP_ALCOHOL_P_TRANSF"/>
    <property type="match status" value="1"/>
</dbReference>
<comment type="similarity">
    <text evidence="2">Belongs to the CDP-alcohol phosphatidyltransferase class-I family.</text>
</comment>
<dbReference type="InterPro" id="IPR000462">
    <property type="entry name" value="CDP-OH_P_trans"/>
</dbReference>
<dbReference type="Gene3D" id="1.20.120.1760">
    <property type="match status" value="1"/>
</dbReference>
<evidence type="ECO:0000256" key="3">
    <source>
        <dbReference type="SAM" id="Phobius"/>
    </source>
</evidence>
<keyword evidence="1 2" id="KW-0808">Transferase</keyword>
<keyword evidence="3" id="KW-1133">Transmembrane helix</keyword>
<dbReference type="AlphaFoldDB" id="A0A919JHH5"/>
<dbReference type="GO" id="GO:0016020">
    <property type="term" value="C:membrane"/>
    <property type="evidence" value="ECO:0007669"/>
    <property type="project" value="InterPro"/>
</dbReference>
<dbReference type="EMBL" id="BOMQ01000051">
    <property type="protein sequence ID" value="GIE50621.1"/>
    <property type="molecule type" value="Genomic_DNA"/>
</dbReference>
<evidence type="ECO:0000313" key="4">
    <source>
        <dbReference type="EMBL" id="GIE50621.1"/>
    </source>
</evidence>
<feature type="transmembrane region" description="Helical" evidence="3">
    <location>
        <begin position="136"/>
        <end position="155"/>
    </location>
</feature>
<organism evidence="4 5">
    <name type="scientific">Actinoplanes nipponensis</name>
    <dbReference type="NCBI Taxonomy" id="135950"/>
    <lineage>
        <taxon>Bacteria</taxon>
        <taxon>Bacillati</taxon>
        <taxon>Actinomycetota</taxon>
        <taxon>Actinomycetes</taxon>
        <taxon>Micromonosporales</taxon>
        <taxon>Micromonosporaceae</taxon>
        <taxon>Actinoplanes</taxon>
    </lineage>
</organism>
<proteinExistence type="inferred from homology"/>
<keyword evidence="3" id="KW-0812">Transmembrane</keyword>
<sequence>MTISIATMTAREGRGPIVGLAAQLVLMTALAATTGLSAAGWLAGTAYAVVLTVVLGAGLRRSGMRALGPANAVTLGRATLVGGVTALVVTSFTAPVPLPVLVTLVAVALALDGVDGQVARRTHSTTKLGARFDMEVDAFLILVLSVFVAGAFGWWTIAMGAFRYVFVAASWAWPWLNQPLPPKFSRKVVAAVQGVVLVVATASLLPDAVAFAVVAAALAALTWSFGRDVRWLWAAERRQRLADARARVAARRVVVLPAPRLRPQPAPVNA</sequence>
<feature type="transmembrane region" description="Helical" evidence="3">
    <location>
        <begin position="71"/>
        <end position="92"/>
    </location>
</feature>
<dbReference type="InterPro" id="IPR048254">
    <property type="entry name" value="CDP_ALCOHOL_P_TRANSF_CS"/>
</dbReference>
<gene>
    <name evidence="4" type="ORF">Ani05nite_41550</name>
</gene>
<accession>A0A919JHH5</accession>
<name>A0A919JHH5_9ACTN</name>
<reference evidence="4" key="1">
    <citation type="submission" date="2021-01" db="EMBL/GenBank/DDBJ databases">
        <title>Whole genome shotgun sequence of Actinoplanes nipponensis NBRC 14063.</title>
        <authorList>
            <person name="Komaki H."/>
            <person name="Tamura T."/>
        </authorList>
    </citation>
    <scope>NUCLEOTIDE SEQUENCE</scope>
    <source>
        <strain evidence="4">NBRC 14063</strain>
    </source>
</reference>
<evidence type="ECO:0000256" key="2">
    <source>
        <dbReference type="RuleBase" id="RU003750"/>
    </source>
</evidence>
<keyword evidence="5" id="KW-1185">Reference proteome</keyword>
<evidence type="ECO:0008006" key="6">
    <source>
        <dbReference type="Google" id="ProtNLM"/>
    </source>
</evidence>
<dbReference type="RefSeq" id="WP_239130447.1">
    <property type="nucleotide sequence ID" value="NZ_BAAAYJ010000024.1"/>
</dbReference>
<dbReference type="InterPro" id="IPR043130">
    <property type="entry name" value="CDP-OH_PTrfase_TM_dom"/>
</dbReference>
<keyword evidence="3" id="KW-0472">Membrane</keyword>
<protein>
    <recommendedName>
        <fullName evidence="6">Phosphatidylglycerophosphate synthase</fullName>
    </recommendedName>
</protein>
<feature type="transmembrane region" description="Helical" evidence="3">
    <location>
        <begin position="41"/>
        <end position="59"/>
    </location>
</feature>
<comment type="caution">
    <text evidence="4">The sequence shown here is derived from an EMBL/GenBank/DDBJ whole genome shotgun (WGS) entry which is preliminary data.</text>
</comment>
<dbReference type="GO" id="GO:0008654">
    <property type="term" value="P:phospholipid biosynthetic process"/>
    <property type="evidence" value="ECO:0007669"/>
    <property type="project" value="InterPro"/>
</dbReference>
<evidence type="ECO:0000256" key="1">
    <source>
        <dbReference type="ARBA" id="ARBA00022679"/>
    </source>
</evidence>